<evidence type="ECO:0000256" key="2">
    <source>
        <dbReference type="SAM" id="Phobius"/>
    </source>
</evidence>
<keyword evidence="5" id="KW-1185">Reference proteome</keyword>
<feature type="compositionally biased region" description="Basic and acidic residues" evidence="1">
    <location>
        <begin position="403"/>
        <end position="417"/>
    </location>
</feature>
<evidence type="ECO:0000313" key="4">
    <source>
        <dbReference type="EnsemblMetazoa" id="XP_050506287.1"/>
    </source>
</evidence>
<dbReference type="SMART" id="SM00241">
    <property type="entry name" value="ZP"/>
    <property type="match status" value="1"/>
</dbReference>
<dbReference type="EnsemblMetazoa" id="XM_050650330.1">
    <property type="protein sequence ID" value="XP_050506287.1"/>
    <property type="gene ID" value="LOC126884417"/>
</dbReference>
<dbReference type="Proteomes" id="UP001652700">
    <property type="component" value="Unplaced"/>
</dbReference>
<reference evidence="4" key="1">
    <citation type="submission" date="2025-05" db="UniProtKB">
        <authorList>
            <consortium name="EnsemblMetazoa"/>
        </authorList>
    </citation>
    <scope>IDENTIFICATION</scope>
</reference>
<dbReference type="PANTHER" id="PTHR46560:SF1">
    <property type="entry name" value="MINIATURE"/>
    <property type="match status" value="1"/>
</dbReference>
<dbReference type="InterPro" id="IPR056953">
    <property type="entry name" value="CUT_N"/>
</dbReference>
<feature type="compositionally biased region" description="Basic and acidic residues" evidence="1">
    <location>
        <begin position="458"/>
        <end position="469"/>
    </location>
</feature>
<dbReference type="RefSeq" id="XP_050506281.1">
    <property type="nucleotide sequence ID" value="XM_050650324.1"/>
</dbReference>
<dbReference type="PANTHER" id="PTHR46560">
    <property type="entry name" value="CYPHER, ISOFORM B"/>
    <property type="match status" value="1"/>
</dbReference>
<feature type="region of interest" description="Disordered" evidence="1">
    <location>
        <begin position="372"/>
        <end position="474"/>
    </location>
</feature>
<evidence type="ECO:0000313" key="5">
    <source>
        <dbReference type="Proteomes" id="UP001652700"/>
    </source>
</evidence>
<dbReference type="EnsemblMetazoa" id="XM_050650336.1">
    <property type="protein sequence ID" value="XP_050506293.1"/>
    <property type="gene ID" value="LOC126884417"/>
</dbReference>
<feature type="compositionally biased region" description="Acidic residues" evidence="1">
    <location>
        <begin position="388"/>
        <end position="397"/>
    </location>
</feature>
<protein>
    <recommendedName>
        <fullName evidence="3">ZP domain-containing protein</fullName>
    </recommendedName>
</protein>
<feature type="compositionally biased region" description="Polar residues" evidence="1">
    <location>
        <begin position="605"/>
        <end position="623"/>
    </location>
</feature>
<dbReference type="Pfam" id="PF25057">
    <property type="entry name" value="CUT_N"/>
    <property type="match status" value="1"/>
</dbReference>
<keyword evidence="2" id="KW-0812">Transmembrane</keyword>
<feature type="compositionally biased region" description="Polar residues" evidence="1">
    <location>
        <begin position="444"/>
        <end position="457"/>
    </location>
</feature>
<dbReference type="GeneID" id="126884417"/>
<keyword evidence="2" id="KW-0472">Membrane</keyword>
<sequence length="623" mass="69262">MMRCLARYLRRLSSVPSPCIFFCLILIMSVSHSASDIWPLDRPEGMPAIQSLEVMCGKDHMDVHLTFSQPFEGIVSSKGQHGDPRCVYVPPATGQTFFSFRIAYARCGTKPDLHGQFYENTVVVQYDKDLLEVWDEAKRLRCEWFNDYEKTASKPPMVIADLDVIQLDFRGDNVDCWMEIQHGKGPWAPPVSGIVPLGSTLTLVVAINDYRGEFDMRVKSCVASDGTGHVIQLSDEFGCVLRPKMISRFLKARGADERASVITYAFFHAFKFPDALSVHIKCKVEICRHGCLDHCQLQPEGAGDIHADLSHYVNHLERKDDGLSSEEKLSDPPHQNVDDEDLLYEEVLMKDDAGSSSDGKVAGAVKLSLSGSHLGNNRIQSKKKPDEAVDSSEETEPDLTGMSDKEVFPLPAKDKFPHGPRNINEPSFGPRSLDTDLFPDEMLSRQQETLDTSSDNEFSTRDKSQSLEGRRKRSVIVSDRKARSTDVGVSSLYEVISEADLAFSPDSRAEAVTVFQGRIREEVVYGICMPVPGFSLLFVLVALSAVISALVAGSLLYRYQLQKEHLAEQAQGQNGSIPMSTFSNWMGLRLLRAKCTSSSSRRTTKQNGEVDSSMVMNGKSTVH</sequence>
<evidence type="ECO:0000259" key="3">
    <source>
        <dbReference type="PROSITE" id="PS51034"/>
    </source>
</evidence>
<dbReference type="RefSeq" id="XP_050506287.1">
    <property type="nucleotide sequence ID" value="XM_050650330.1"/>
</dbReference>
<dbReference type="EnsemblMetazoa" id="XM_050650324.1">
    <property type="protein sequence ID" value="XP_050506281.1"/>
    <property type="gene ID" value="LOC126884417"/>
</dbReference>
<organism evidence="4 5">
    <name type="scientific">Diabrotica virgifera virgifera</name>
    <name type="common">western corn rootworm</name>
    <dbReference type="NCBI Taxonomy" id="50390"/>
    <lineage>
        <taxon>Eukaryota</taxon>
        <taxon>Metazoa</taxon>
        <taxon>Ecdysozoa</taxon>
        <taxon>Arthropoda</taxon>
        <taxon>Hexapoda</taxon>
        <taxon>Insecta</taxon>
        <taxon>Pterygota</taxon>
        <taxon>Neoptera</taxon>
        <taxon>Endopterygota</taxon>
        <taxon>Coleoptera</taxon>
        <taxon>Polyphaga</taxon>
        <taxon>Cucujiformia</taxon>
        <taxon>Chrysomeloidea</taxon>
        <taxon>Chrysomelidae</taxon>
        <taxon>Galerucinae</taxon>
        <taxon>Diabroticina</taxon>
        <taxon>Diabroticites</taxon>
        <taxon>Diabrotica</taxon>
    </lineage>
</organism>
<proteinExistence type="predicted"/>
<accession>A0ABM5K7W9</accession>
<evidence type="ECO:0000256" key="1">
    <source>
        <dbReference type="SAM" id="MobiDB-lite"/>
    </source>
</evidence>
<dbReference type="PROSITE" id="PS51034">
    <property type="entry name" value="ZP_2"/>
    <property type="match status" value="1"/>
</dbReference>
<dbReference type="RefSeq" id="XP_050506293.1">
    <property type="nucleotide sequence ID" value="XM_050650336.1"/>
</dbReference>
<keyword evidence="2" id="KW-1133">Transmembrane helix</keyword>
<dbReference type="InterPro" id="IPR001507">
    <property type="entry name" value="ZP_dom"/>
</dbReference>
<feature type="domain" description="ZP" evidence="3">
    <location>
        <begin position="55"/>
        <end position="302"/>
    </location>
</feature>
<feature type="transmembrane region" description="Helical" evidence="2">
    <location>
        <begin position="534"/>
        <end position="557"/>
    </location>
</feature>
<name>A0ABM5K7W9_DIAVI</name>
<feature type="region of interest" description="Disordered" evidence="1">
    <location>
        <begin position="597"/>
        <end position="623"/>
    </location>
</feature>